<feature type="domain" description="PCI" evidence="8">
    <location>
        <begin position="254"/>
        <end position="423"/>
    </location>
</feature>
<dbReference type="InterPro" id="IPR036390">
    <property type="entry name" value="WH_DNA-bd_sf"/>
</dbReference>
<accession>A0A0A0KBF0</accession>
<dbReference type="GO" id="GO:0008180">
    <property type="term" value="C:COP9 signalosome"/>
    <property type="evidence" value="ECO:0000318"/>
    <property type="project" value="GO_Central"/>
</dbReference>
<dbReference type="Proteomes" id="UP000029981">
    <property type="component" value="Chromosome 6"/>
</dbReference>
<dbReference type="GO" id="GO:0006511">
    <property type="term" value="P:ubiquitin-dependent protein catabolic process"/>
    <property type="evidence" value="ECO:0000318"/>
    <property type="project" value="GO_Central"/>
</dbReference>
<evidence type="ECO:0000256" key="7">
    <source>
        <dbReference type="ARBA" id="ARBA00023242"/>
    </source>
</evidence>
<evidence type="ECO:0000256" key="2">
    <source>
        <dbReference type="ARBA" id="ARBA00004496"/>
    </source>
</evidence>
<dbReference type="AlphaFoldDB" id="A0A0A0KBF0"/>
<name>A0A0A0KBF0_CUCSA</name>
<dbReference type="STRING" id="3659.A0A0A0KBF0"/>
<keyword evidence="10" id="KW-1185">Reference proteome</keyword>
<dbReference type="EMBL" id="CM002927">
    <property type="protein sequence ID" value="KGN45722.1"/>
    <property type="molecule type" value="Genomic_DNA"/>
</dbReference>
<dbReference type="OMA" id="NHYHDLV"/>
<evidence type="ECO:0000313" key="10">
    <source>
        <dbReference type="Proteomes" id="UP000029981"/>
    </source>
</evidence>
<comment type="similarity">
    <text evidence="3">Belongs to the CSN3 family.</text>
</comment>
<evidence type="ECO:0000259" key="8">
    <source>
        <dbReference type="PROSITE" id="PS50250"/>
    </source>
</evidence>
<reference evidence="9 10" key="1">
    <citation type="journal article" date="2009" name="Nat. Genet.">
        <title>The genome of the cucumber, Cucumis sativus L.</title>
        <authorList>
            <person name="Huang S."/>
            <person name="Li R."/>
            <person name="Zhang Z."/>
            <person name="Li L."/>
            <person name="Gu X."/>
            <person name="Fan W."/>
            <person name="Lucas W.J."/>
            <person name="Wang X."/>
            <person name="Xie B."/>
            <person name="Ni P."/>
            <person name="Ren Y."/>
            <person name="Zhu H."/>
            <person name="Li J."/>
            <person name="Lin K."/>
            <person name="Jin W."/>
            <person name="Fei Z."/>
            <person name="Li G."/>
            <person name="Staub J."/>
            <person name="Kilian A."/>
            <person name="van der Vossen E.A."/>
            <person name="Wu Y."/>
            <person name="Guo J."/>
            <person name="He J."/>
            <person name="Jia Z."/>
            <person name="Ren Y."/>
            <person name="Tian G."/>
            <person name="Lu Y."/>
            <person name="Ruan J."/>
            <person name="Qian W."/>
            <person name="Wang M."/>
            <person name="Huang Q."/>
            <person name="Li B."/>
            <person name="Xuan Z."/>
            <person name="Cao J."/>
            <person name="Asan"/>
            <person name="Wu Z."/>
            <person name="Zhang J."/>
            <person name="Cai Q."/>
            <person name="Bai Y."/>
            <person name="Zhao B."/>
            <person name="Han Y."/>
            <person name="Li Y."/>
            <person name="Li X."/>
            <person name="Wang S."/>
            <person name="Shi Q."/>
            <person name="Liu S."/>
            <person name="Cho W.K."/>
            <person name="Kim J.Y."/>
            <person name="Xu Y."/>
            <person name="Heller-Uszynska K."/>
            <person name="Miao H."/>
            <person name="Cheng Z."/>
            <person name="Zhang S."/>
            <person name="Wu J."/>
            <person name="Yang Y."/>
            <person name="Kang H."/>
            <person name="Li M."/>
            <person name="Liang H."/>
            <person name="Ren X."/>
            <person name="Shi Z."/>
            <person name="Wen M."/>
            <person name="Jian M."/>
            <person name="Yang H."/>
            <person name="Zhang G."/>
            <person name="Yang Z."/>
            <person name="Chen R."/>
            <person name="Liu S."/>
            <person name="Li J."/>
            <person name="Ma L."/>
            <person name="Liu H."/>
            <person name="Zhou Y."/>
            <person name="Zhao J."/>
            <person name="Fang X."/>
            <person name="Li G."/>
            <person name="Fang L."/>
            <person name="Li Y."/>
            <person name="Liu D."/>
            <person name="Zheng H."/>
            <person name="Zhang Y."/>
            <person name="Qin N."/>
            <person name="Li Z."/>
            <person name="Yang G."/>
            <person name="Yang S."/>
            <person name="Bolund L."/>
            <person name="Kristiansen K."/>
            <person name="Zheng H."/>
            <person name="Li S."/>
            <person name="Zhang X."/>
            <person name="Yang H."/>
            <person name="Wang J."/>
            <person name="Sun R."/>
            <person name="Zhang B."/>
            <person name="Jiang S."/>
            <person name="Wang J."/>
            <person name="Du Y."/>
            <person name="Li S."/>
        </authorList>
    </citation>
    <scope>NUCLEOTIDE SEQUENCE [LARGE SCALE GENOMIC DNA]</scope>
    <source>
        <strain evidence="10">cv. 9930</strain>
    </source>
</reference>
<evidence type="ECO:0000256" key="4">
    <source>
        <dbReference type="ARBA" id="ARBA00014878"/>
    </source>
</evidence>
<reference evidence="9 10" key="3">
    <citation type="journal article" date="2010" name="BMC Genomics">
        <title>Transcriptome sequencing and comparative analysis of cucumber flowers with different sex types.</title>
        <authorList>
            <person name="Guo S."/>
            <person name="Zheng Y."/>
            <person name="Joung J.G."/>
            <person name="Liu S."/>
            <person name="Zhang Z."/>
            <person name="Crasta O.R."/>
            <person name="Sobral B.W."/>
            <person name="Xu Y."/>
            <person name="Huang S."/>
            <person name="Fei Z."/>
        </authorList>
    </citation>
    <scope>NUCLEOTIDE SEQUENCE [LARGE SCALE GENOMIC DNA]</scope>
    <source>
        <strain evidence="10">cv. 9930</strain>
    </source>
</reference>
<evidence type="ECO:0000256" key="3">
    <source>
        <dbReference type="ARBA" id="ARBA00007084"/>
    </source>
</evidence>
<gene>
    <name evidence="9" type="ORF">Csa_6G008050</name>
</gene>
<dbReference type="SUPFAM" id="SSF46785">
    <property type="entry name" value="Winged helix' DNA-binding domain"/>
    <property type="match status" value="1"/>
</dbReference>
<dbReference type="InterPro" id="IPR055089">
    <property type="entry name" value="COP9_N"/>
</dbReference>
<dbReference type="eggNOG" id="KOG2582">
    <property type="taxonomic scope" value="Eukaryota"/>
</dbReference>
<comment type="subcellular location">
    <subcellularLocation>
        <location evidence="2">Cytoplasm</location>
    </subcellularLocation>
    <subcellularLocation>
        <location evidence="1">Nucleus</location>
    </subcellularLocation>
</comment>
<proteinExistence type="inferred from homology"/>
<dbReference type="Pfam" id="PF01399">
    <property type="entry name" value="PCI"/>
    <property type="match status" value="1"/>
</dbReference>
<dbReference type="FunFam" id="1.10.10.10:FF:000354">
    <property type="entry name" value="COP9 signalosome complex subunit 3"/>
    <property type="match status" value="1"/>
</dbReference>
<keyword evidence="7" id="KW-0539">Nucleus</keyword>
<sequence length="486" mass="55262">MKLGRMVWAQPVLPAIWHSPFGFRLDKKERSDRFDRIELPFQFLLSKILFPATVQLQLRIPPTMGTVEVLVAQIQGLSSTAGDISRLHTLLKQSEELLHAETSRLPSALAQLDASKHSLGYLYILEACTSVPISQEQSSSILLTISRFISCCNPEQIRLAPEKFVSVCKRFKDQVIQEAPIRGVAPLLTAVRKLQTSSEHLTTLHPEFLLLCLLAKSYKTGRSILDNDILEVDQPRDLFLYCYYGGMICVGLKLFHKALELLHNVVTAPMQSMNAIAVEAYKKYILVSLIYNGQFSTSLPKYTSSVAQRNLKNFCQPYIELANSYSTGNVEELDTVFQTNRQKFESDNNLGLVKQAVSSMYKRNIQRLTQTYLTLSLQDIASTVKLNSPKEAEMHVLQMIQDGEIFATINQKDGMVRFLEDSEQYKSCRMIERIDSSIQRIMTLTKKLTAMDENISSDPLYLAKAGRERQRFDYDDFDSVPQKFNI</sequence>
<dbReference type="PROSITE" id="PS50250">
    <property type="entry name" value="PCI"/>
    <property type="match status" value="1"/>
</dbReference>
<dbReference type="SMART" id="SM00088">
    <property type="entry name" value="PINT"/>
    <property type="match status" value="1"/>
</dbReference>
<organism evidence="9 10">
    <name type="scientific">Cucumis sativus</name>
    <name type="common">Cucumber</name>
    <dbReference type="NCBI Taxonomy" id="3659"/>
    <lineage>
        <taxon>Eukaryota</taxon>
        <taxon>Viridiplantae</taxon>
        <taxon>Streptophyta</taxon>
        <taxon>Embryophyta</taxon>
        <taxon>Tracheophyta</taxon>
        <taxon>Spermatophyta</taxon>
        <taxon>Magnoliopsida</taxon>
        <taxon>eudicotyledons</taxon>
        <taxon>Gunneridae</taxon>
        <taxon>Pentapetalae</taxon>
        <taxon>rosids</taxon>
        <taxon>fabids</taxon>
        <taxon>Cucurbitales</taxon>
        <taxon>Cucurbitaceae</taxon>
        <taxon>Benincaseae</taxon>
        <taxon>Cucumis</taxon>
    </lineage>
</organism>
<evidence type="ECO:0000256" key="1">
    <source>
        <dbReference type="ARBA" id="ARBA00004123"/>
    </source>
</evidence>
<dbReference type="Pfam" id="PF22788">
    <property type="entry name" value="COP9_hel_rpt"/>
    <property type="match status" value="1"/>
</dbReference>
<reference evidence="9 10" key="2">
    <citation type="journal article" date="2009" name="PLoS ONE">
        <title>An integrated genetic and cytogenetic map of the cucumber genome.</title>
        <authorList>
            <person name="Ren Y."/>
            <person name="Zhang Z."/>
            <person name="Liu J."/>
            <person name="Staub J.E."/>
            <person name="Han Y."/>
            <person name="Cheng Z."/>
            <person name="Li X."/>
            <person name="Lu J."/>
            <person name="Miao H."/>
            <person name="Kang H."/>
            <person name="Xie B."/>
            <person name="Gu X."/>
            <person name="Wang X."/>
            <person name="Du Y."/>
            <person name="Jin W."/>
            <person name="Huang S."/>
        </authorList>
    </citation>
    <scope>NUCLEOTIDE SEQUENCE [LARGE SCALE GENOMIC DNA]</scope>
    <source>
        <strain evidence="10">cv. 9930</strain>
    </source>
</reference>
<dbReference type="OrthoDB" id="29061at2759"/>
<dbReference type="InterPro" id="IPR000717">
    <property type="entry name" value="PCI_dom"/>
</dbReference>
<reference evidence="9 10" key="4">
    <citation type="journal article" date="2011" name="BMC Genomics">
        <title>RNA-Seq improves annotation of protein-coding genes in the cucumber genome.</title>
        <authorList>
            <person name="Li Z."/>
            <person name="Zhang Z."/>
            <person name="Yan P."/>
            <person name="Huang S."/>
            <person name="Fei Z."/>
            <person name="Lin K."/>
        </authorList>
    </citation>
    <scope>NUCLEOTIDE SEQUENCE [LARGE SCALE GENOMIC DNA]</scope>
    <source>
        <strain evidence="10">cv. 9930</strain>
    </source>
</reference>
<keyword evidence="6" id="KW-0736">Signalosome</keyword>
<protein>
    <recommendedName>
        <fullName evidence="4">COP9 signalosome complex subunit 3</fullName>
    </recommendedName>
</protein>
<keyword evidence="5" id="KW-0963">Cytoplasm</keyword>
<evidence type="ECO:0000256" key="5">
    <source>
        <dbReference type="ARBA" id="ARBA00022490"/>
    </source>
</evidence>
<dbReference type="InterPro" id="IPR050756">
    <property type="entry name" value="CSN3"/>
</dbReference>
<dbReference type="Gene3D" id="1.25.40.570">
    <property type="match status" value="1"/>
</dbReference>
<evidence type="ECO:0000313" key="9">
    <source>
        <dbReference type="EMBL" id="KGN45722.1"/>
    </source>
</evidence>
<evidence type="ECO:0000256" key="6">
    <source>
        <dbReference type="ARBA" id="ARBA00022790"/>
    </source>
</evidence>
<dbReference type="FunFam" id="1.25.40.570:FF:000008">
    <property type="entry name" value="COP9 signalosome complex subunit 3"/>
    <property type="match status" value="1"/>
</dbReference>
<dbReference type="PANTHER" id="PTHR10758">
    <property type="entry name" value="26S PROTEASOME NON-ATPASE REGULATORY SUBUNIT 3/COP9 SIGNALOSOME COMPLEX SUBUNIT 3"/>
    <property type="match status" value="1"/>
</dbReference>
<dbReference type="PANTHER" id="PTHR10758:SF1">
    <property type="entry name" value="COP9 SIGNALOSOME COMPLEX SUBUNIT 3"/>
    <property type="match status" value="1"/>
</dbReference>
<dbReference type="Gramene" id="KGN45722">
    <property type="protein sequence ID" value="KGN45722"/>
    <property type="gene ID" value="Csa_6G008050"/>
</dbReference>
<dbReference type="GO" id="GO:0005737">
    <property type="term" value="C:cytoplasm"/>
    <property type="evidence" value="ECO:0007669"/>
    <property type="project" value="UniProtKB-SubCell"/>
</dbReference>